<dbReference type="SUPFAM" id="SSF53098">
    <property type="entry name" value="Ribonuclease H-like"/>
    <property type="match status" value="1"/>
</dbReference>
<comment type="subcellular location">
    <subcellularLocation>
        <location evidence="1">Nucleus</location>
    </subcellularLocation>
</comment>
<feature type="domain" description="Exonuclease" evidence="9">
    <location>
        <begin position="53"/>
        <end position="213"/>
    </location>
</feature>
<dbReference type="Proteomes" id="UP000009328">
    <property type="component" value="Unassembled WGS sequence"/>
</dbReference>
<dbReference type="InterPro" id="IPR034922">
    <property type="entry name" value="REX1-like_exo"/>
</dbReference>
<evidence type="ECO:0000256" key="1">
    <source>
        <dbReference type="ARBA" id="ARBA00004123"/>
    </source>
</evidence>
<dbReference type="AlphaFoldDB" id="K0KVF2"/>
<keyword evidence="4" id="KW-0540">Nuclease</keyword>
<evidence type="ECO:0000313" key="10">
    <source>
        <dbReference type="EMBL" id="CCH45128.1"/>
    </source>
</evidence>
<dbReference type="InterPro" id="IPR013520">
    <property type="entry name" value="Ribonucl_H"/>
</dbReference>
<dbReference type="GO" id="GO:0003676">
    <property type="term" value="F:nucleic acid binding"/>
    <property type="evidence" value="ECO:0007669"/>
    <property type="project" value="InterPro"/>
</dbReference>
<evidence type="ECO:0000256" key="5">
    <source>
        <dbReference type="ARBA" id="ARBA00022801"/>
    </source>
</evidence>
<dbReference type="eggNOG" id="KOG2249">
    <property type="taxonomic scope" value="Eukaryota"/>
</dbReference>
<dbReference type="InParanoid" id="K0KVF2"/>
<feature type="compositionally biased region" description="Low complexity" evidence="8">
    <location>
        <begin position="230"/>
        <end position="240"/>
    </location>
</feature>
<keyword evidence="5 10" id="KW-0378">Hydrolase</keyword>
<evidence type="ECO:0000256" key="8">
    <source>
        <dbReference type="SAM" id="MobiDB-lite"/>
    </source>
</evidence>
<dbReference type="Pfam" id="PF00929">
    <property type="entry name" value="RNase_T"/>
    <property type="match status" value="1"/>
</dbReference>
<dbReference type="GO" id="GO:0005634">
    <property type="term" value="C:nucleus"/>
    <property type="evidence" value="ECO:0007669"/>
    <property type="project" value="UniProtKB-SubCell"/>
</dbReference>
<dbReference type="InterPro" id="IPR012337">
    <property type="entry name" value="RNaseH-like_sf"/>
</dbReference>
<dbReference type="HOGENOM" id="CLU_716118_0_0_1"/>
<reference evidence="10 11" key="1">
    <citation type="journal article" date="2012" name="Eukaryot. Cell">
        <title>Draft genome sequence of Wickerhamomyces ciferrii NRRL Y-1031 F-60-10.</title>
        <authorList>
            <person name="Schneider J."/>
            <person name="Andrea H."/>
            <person name="Blom J."/>
            <person name="Jaenicke S."/>
            <person name="Ruckert C."/>
            <person name="Schorsch C."/>
            <person name="Szczepanowski R."/>
            <person name="Farwick M."/>
            <person name="Goesmann A."/>
            <person name="Puhler A."/>
            <person name="Schaffer S."/>
            <person name="Tauch A."/>
            <person name="Kohler T."/>
            <person name="Brinkrolf K."/>
        </authorList>
    </citation>
    <scope>NUCLEOTIDE SEQUENCE [LARGE SCALE GENOMIC DNA]</scope>
    <source>
        <strain evidence="11">ATCC 14091 / BCRC 22168 / CBS 111 / JCM 3599 / NBRC 0793 / NRRL Y-1031 F-60-10</strain>
    </source>
</reference>
<dbReference type="InterPro" id="IPR047021">
    <property type="entry name" value="REXO1/3/4-like"/>
</dbReference>
<feature type="region of interest" description="Disordered" evidence="8">
    <location>
        <begin position="230"/>
        <end position="308"/>
    </location>
</feature>
<evidence type="ECO:0000256" key="2">
    <source>
        <dbReference type="ARBA" id="ARBA00006357"/>
    </source>
</evidence>
<evidence type="ECO:0000256" key="7">
    <source>
        <dbReference type="ARBA" id="ARBA00023242"/>
    </source>
</evidence>
<protein>
    <submittedName>
        <fullName evidence="10">PAB-dependent poly(A)-specific ribonuclease subunit</fullName>
        <ecNumber evidence="10">3.1.13.4</ecNumber>
    </submittedName>
</protein>
<proteinExistence type="inferred from homology"/>
<dbReference type="PANTHER" id="PTHR12801:SF115">
    <property type="entry name" value="FI18136P1-RELATED"/>
    <property type="match status" value="1"/>
</dbReference>
<dbReference type="CDD" id="cd06145">
    <property type="entry name" value="REX1_like"/>
    <property type="match status" value="1"/>
</dbReference>
<sequence length="386" mass="44975">MEDLLKHLIRFEHYKNNKYPIHRFANIKNRTCPTKYLNYVETELNPQNDDFPTYYAIDCEMVSMMDFSQQVGRVSMIDEDFNVVFDIYVKPNGKIRDYKYRFSGLKPIHLNNTPYDLKNCQDLILSKLKANDILIGHSIENDLKVLNLKHPLIIDTQQIYKFISKNGTLKETSLKKLTEKYLGRTIQKGPHSSVEDAIATMELAKLKIDRKTTSKESILKILSKEPYLQNTNSTTSINTSPIKHINGNANPQFNTTSQSQPQPQPKPQTQSQPKSQQQTHAQSKSQSQPKPQPHKQPNSIPPTQYGYQPNYYQYGYPYNQYYQYSTQQLANHTPQQGFYYPPPTSHHLNNTNYNTNYNYIYNSKNNGLIYDPNTNQYYSNGNNIQW</sequence>
<evidence type="ECO:0000256" key="3">
    <source>
        <dbReference type="ARBA" id="ARBA00022552"/>
    </source>
</evidence>
<dbReference type="EMBL" id="CAIF01000180">
    <property type="protein sequence ID" value="CCH45128.1"/>
    <property type="molecule type" value="Genomic_DNA"/>
</dbReference>
<keyword evidence="7" id="KW-0539">Nucleus</keyword>
<name>K0KVF2_WICCF</name>
<dbReference type="EC" id="3.1.13.4" evidence="10"/>
<comment type="similarity">
    <text evidence="2">Belongs to the REXO1/REXO3 family.</text>
</comment>
<dbReference type="Gene3D" id="3.30.420.10">
    <property type="entry name" value="Ribonuclease H-like superfamily/Ribonuclease H"/>
    <property type="match status" value="1"/>
</dbReference>
<dbReference type="SMART" id="SM00479">
    <property type="entry name" value="EXOIII"/>
    <property type="match status" value="1"/>
</dbReference>
<evidence type="ECO:0000313" key="11">
    <source>
        <dbReference type="Proteomes" id="UP000009328"/>
    </source>
</evidence>
<gene>
    <name evidence="10" type="ORF">BN7_4707</name>
</gene>
<comment type="caution">
    <text evidence="10">The sequence shown here is derived from an EMBL/GenBank/DDBJ whole genome shotgun (WGS) entry which is preliminary data.</text>
</comment>
<evidence type="ECO:0000256" key="4">
    <source>
        <dbReference type="ARBA" id="ARBA00022722"/>
    </source>
</evidence>
<keyword evidence="3" id="KW-0698">rRNA processing</keyword>
<evidence type="ECO:0000259" key="9">
    <source>
        <dbReference type="SMART" id="SM00479"/>
    </source>
</evidence>
<dbReference type="PANTHER" id="PTHR12801">
    <property type="entry name" value="RNA EXONUCLEASE REXO1 / RECO3 FAMILY MEMBER-RELATED"/>
    <property type="match status" value="1"/>
</dbReference>
<feature type="compositionally biased region" description="Low complexity" evidence="8">
    <location>
        <begin position="255"/>
        <end position="308"/>
    </location>
</feature>
<keyword evidence="6" id="KW-0269">Exonuclease</keyword>
<organism evidence="10 11">
    <name type="scientific">Wickerhamomyces ciferrii (strain ATCC 14091 / BCRC 22168 / CBS 111 / JCM 3599 / NBRC 0793 / NRRL Y-1031 F-60-10)</name>
    <name type="common">Yeast</name>
    <name type="synonym">Pichia ciferrii</name>
    <dbReference type="NCBI Taxonomy" id="1206466"/>
    <lineage>
        <taxon>Eukaryota</taxon>
        <taxon>Fungi</taxon>
        <taxon>Dikarya</taxon>
        <taxon>Ascomycota</taxon>
        <taxon>Saccharomycotina</taxon>
        <taxon>Saccharomycetes</taxon>
        <taxon>Phaffomycetales</taxon>
        <taxon>Wickerhamomycetaceae</taxon>
        <taxon>Wickerhamomyces</taxon>
    </lineage>
</organism>
<evidence type="ECO:0000256" key="6">
    <source>
        <dbReference type="ARBA" id="ARBA00022839"/>
    </source>
</evidence>
<dbReference type="STRING" id="1206466.K0KVF2"/>
<keyword evidence="11" id="KW-1185">Reference proteome</keyword>
<dbReference type="GO" id="GO:0006364">
    <property type="term" value="P:rRNA processing"/>
    <property type="evidence" value="ECO:0007669"/>
    <property type="project" value="UniProtKB-KW"/>
</dbReference>
<dbReference type="GO" id="GO:0004535">
    <property type="term" value="F:poly(A)-specific ribonuclease activity"/>
    <property type="evidence" value="ECO:0007669"/>
    <property type="project" value="UniProtKB-EC"/>
</dbReference>
<dbReference type="InterPro" id="IPR036397">
    <property type="entry name" value="RNaseH_sf"/>
</dbReference>
<accession>K0KVF2</accession>